<name>A6WBH1_KINRD</name>
<dbReference type="KEGG" id="kra:Krad_2688"/>
<evidence type="ECO:0000256" key="1">
    <source>
        <dbReference type="SAM" id="MobiDB-lite"/>
    </source>
</evidence>
<protein>
    <submittedName>
        <fullName evidence="2">Uncharacterized protein</fullName>
    </submittedName>
</protein>
<accession>A6WBH1</accession>
<keyword evidence="3" id="KW-1185">Reference proteome</keyword>
<feature type="region of interest" description="Disordered" evidence="1">
    <location>
        <begin position="1"/>
        <end position="55"/>
    </location>
</feature>
<gene>
    <name evidence="2" type="ordered locus">Krad_2688</name>
</gene>
<proteinExistence type="predicted"/>
<evidence type="ECO:0000313" key="3">
    <source>
        <dbReference type="Proteomes" id="UP000001116"/>
    </source>
</evidence>
<evidence type="ECO:0000313" key="2">
    <source>
        <dbReference type="EMBL" id="ABS04160.1"/>
    </source>
</evidence>
<feature type="compositionally biased region" description="Basic and acidic residues" evidence="1">
    <location>
        <begin position="42"/>
        <end position="51"/>
    </location>
</feature>
<dbReference type="Proteomes" id="UP000001116">
    <property type="component" value="Chromosome"/>
</dbReference>
<reference evidence="3" key="1">
    <citation type="journal article" date="2008" name="PLoS ONE">
        <title>Survival in nuclear waste, extreme resistance, and potential applications gleaned from the genome sequence of Kineococcus radiotolerans SRS30216.</title>
        <authorList>
            <person name="Bagwell C.E."/>
            <person name="Bhat S."/>
            <person name="Hawkins G.M."/>
            <person name="Smith B.W."/>
            <person name="Biswas T."/>
            <person name="Hoover T.R."/>
            <person name="Saunders E."/>
            <person name="Han C.S."/>
            <person name="Tsodikov O.V."/>
            <person name="Shimkets L.J."/>
        </authorList>
    </citation>
    <scope>NUCLEOTIDE SEQUENCE [LARGE SCALE GENOMIC DNA]</scope>
    <source>
        <strain evidence="3">ATCC BAA-149 / DSM 14245 / SRS30216</strain>
    </source>
</reference>
<dbReference type="EMBL" id="CP000750">
    <property type="protein sequence ID" value="ABS04160.1"/>
    <property type="molecule type" value="Genomic_DNA"/>
</dbReference>
<feature type="region of interest" description="Disordered" evidence="1">
    <location>
        <begin position="92"/>
        <end position="126"/>
    </location>
</feature>
<dbReference type="AlphaFoldDB" id="A6WBH1"/>
<dbReference type="HOGENOM" id="CLU_1376556_0_0_11"/>
<organism evidence="2 3">
    <name type="scientific">Kineococcus radiotolerans (strain ATCC BAA-149 / DSM 14245 / SRS30216)</name>
    <dbReference type="NCBI Taxonomy" id="266940"/>
    <lineage>
        <taxon>Bacteria</taxon>
        <taxon>Bacillati</taxon>
        <taxon>Actinomycetota</taxon>
        <taxon>Actinomycetes</taxon>
        <taxon>Kineosporiales</taxon>
        <taxon>Kineosporiaceae</taxon>
        <taxon>Kineococcus</taxon>
    </lineage>
</organism>
<sequence length="198" mass="20242">MASRSPAPLTREHAASPRGARNGVDLQCGAAPNVTPVTGTGREARSDREPPDAPPVLDVIVMRSTRALQPAANRGGCGSIVPTGLLGLRGPGPACTGRSARGDAGASRSRPPHAPPAAHPRRGRRRPAIVALVGLVGGGPRVIRPPVPAMGTTPGPGGTAPGSVPAARLRIRPVCTSTRPPGIPRVAWTIPASRHRRR</sequence>